<keyword evidence="1" id="KW-1133">Transmembrane helix</keyword>
<organism evidence="2 3">
    <name type="scientific">Undibacterium terreum</name>
    <dbReference type="NCBI Taxonomy" id="1224302"/>
    <lineage>
        <taxon>Bacteria</taxon>
        <taxon>Pseudomonadati</taxon>
        <taxon>Pseudomonadota</taxon>
        <taxon>Betaproteobacteria</taxon>
        <taxon>Burkholderiales</taxon>
        <taxon>Oxalobacteraceae</taxon>
        <taxon>Undibacterium</taxon>
    </lineage>
</organism>
<dbReference type="Proteomes" id="UP000637423">
    <property type="component" value="Unassembled WGS sequence"/>
</dbReference>
<accession>A0A916UAY6</accession>
<feature type="transmembrane region" description="Helical" evidence="1">
    <location>
        <begin position="65"/>
        <end position="82"/>
    </location>
</feature>
<keyword evidence="1" id="KW-0472">Membrane</keyword>
<protein>
    <recommendedName>
        <fullName evidence="4">DUF2306 domain-containing protein</fullName>
    </recommendedName>
</protein>
<feature type="transmembrane region" description="Helical" evidence="1">
    <location>
        <begin position="133"/>
        <end position="151"/>
    </location>
</feature>
<feature type="transmembrane region" description="Helical" evidence="1">
    <location>
        <begin position="39"/>
        <end position="59"/>
    </location>
</feature>
<dbReference type="AlphaFoldDB" id="A0A916UAY6"/>
<evidence type="ECO:0000256" key="1">
    <source>
        <dbReference type="SAM" id="Phobius"/>
    </source>
</evidence>
<sequence length="170" mass="18462">MFGLTPVGFFHTLISITAVIAGICAYVQERRIHPDDVAGEIYIWATIFACLTGFGLFVHGGFGKAHVLGIATLLVLTVAALAGKRNIFGRASLYVETVFYSATFLFHMIPGMTETLTRLPAGRPVFANPEDPGLQALMGILFLLFLIGAGYQVKSLRPALSENRVERAMQ</sequence>
<keyword evidence="3" id="KW-1185">Reference proteome</keyword>
<comment type="caution">
    <text evidence="2">The sequence shown here is derived from an EMBL/GenBank/DDBJ whole genome shotgun (WGS) entry which is preliminary data.</text>
</comment>
<dbReference type="EMBL" id="BMED01000001">
    <property type="protein sequence ID" value="GGC66791.1"/>
    <property type="molecule type" value="Genomic_DNA"/>
</dbReference>
<reference evidence="2" key="2">
    <citation type="submission" date="2020-09" db="EMBL/GenBank/DDBJ databases">
        <authorList>
            <person name="Sun Q."/>
            <person name="Zhou Y."/>
        </authorList>
    </citation>
    <scope>NUCLEOTIDE SEQUENCE</scope>
    <source>
        <strain evidence="2">CGMCC 1.10998</strain>
    </source>
</reference>
<dbReference type="RefSeq" id="WP_188565048.1">
    <property type="nucleotide sequence ID" value="NZ_BMED01000001.1"/>
</dbReference>
<evidence type="ECO:0008006" key="4">
    <source>
        <dbReference type="Google" id="ProtNLM"/>
    </source>
</evidence>
<feature type="transmembrane region" description="Helical" evidence="1">
    <location>
        <begin position="94"/>
        <end position="113"/>
    </location>
</feature>
<keyword evidence="1" id="KW-0812">Transmembrane</keyword>
<evidence type="ECO:0000313" key="2">
    <source>
        <dbReference type="EMBL" id="GGC66791.1"/>
    </source>
</evidence>
<name>A0A916UAY6_9BURK</name>
<feature type="transmembrane region" description="Helical" evidence="1">
    <location>
        <begin position="6"/>
        <end position="27"/>
    </location>
</feature>
<proteinExistence type="predicted"/>
<reference evidence="2" key="1">
    <citation type="journal article" date="2014" name="Int. J. Syst. Evol. Microbiol.">
        <title>Complete genome sequence of Corynebacterium casei LMG S-19264T (=DSM 44701T), isolated from a smear-ripened cheese.</title>
        <authorList>
            <consortium name="US DOE Joint Genome Institute (JGI-PGF)"/>
            <person name="Walter F."/>
            <person name="Albersmeier A."/>
            <person name="Kalinowski J."/>
            <person name="Ruckert C."/>
        </authorList>
    </citation>
    <scope>NUCLEOTIDE SEQUENCE</scope>
    <source>
        <strain evidence="2">CGMCC 1.10998</strain>
    </source>
</reference>
<evidence type="ECO:0000313" key="3">
    <source>
        <dbReference type="Proteomes" id="UP000637423"/>
    </source>
</evidence>
<gene>
    <name evidence="2" type="ORF">GCM10011396_12290</name>
</gene>